<protein>
    <submittedName>
        <fullName evidence="6">AraC-like DNA-binding protein</fullName>
    </submittedName>
</protein>
<feature type="domain" description="HTH araC/xylS-type" evidence="5">
    <location>
        <begin position="659"/>
        <end position="757"/>
    </location>
</feature>
<evidence type="ECO:0000256" key="2">
    <source>
        <dbReference type="ARBA" id="ARBA00023125"/>
    </source>
</evidence>
<evidence type="ECO:0000259" key="5">
    <source>
        <dbReference type="PROSITE" id="PS01124"/>
    </source>
</evidence>
<keyword evidence="3" id="KW-0804">Transcription</keyword>
<name>A0ABS4IZ31_9BACL</name>
<dbReference type="SMART" id="SM00342">
    <property type="entry name" value="HTH_ARAC"/>
    <property type="match status" value="1"/>
</dbReference>
<dbReference type="Gene3D" id="3.30.450.20">
    <property type="entry name" value="PAS domain"/>
    <property type="match status" value="1"/>
</dbReference>
<dbReference type="PROSITE" id="PS00041">
    <property type="entry name" value="HTH_ARAC_FAMILY_1"/>
    <property type="match status" value="1"/>
</dbReference>
<comment type="caution">
    <text evidence="6">The sequence shown here is derived from an EMBL/GenBank/DDBJ whole genome shotgun (WGS) entry which is preliminary data.</text>
</comment>
<sequence length="774" mass="87457">MPMKRQNAYDRLSFKKKLMLFSLLFSLIPVLLLGSAASMLASHSIQSEVNGKHDIALRQIADQVDSVLKRMEYLSIQIAGDVTIEKSVRLGITMDQLDALEATLEMVETISKYRSYSDVLFQVYLVYQRYDLVYSNRLGLLKTNEFPYNGVLNAKAPQATGARIVSSNTYPGQDDLLIVRPIGPSGSDGTLVMEVDMSSLYALLTAINLGNNSRVLAVNTEGRIVLSQNEDEIGTPLPGTLSNKLRTAASPFTDTLTMEDESYHLSSLRSAFNDWSYLILTPSSSLTVKSQQIRNLTWLIAGSIAFIWALIALFASHRLYVPIQTLLKRLPMLQKPTANSLAELDQFMQHMMETNERLTDELKQKQPMLKEHLLLQLLRGDITEADFALQSKRYDIHLPGPIFIVCVFEIDQLLHFKKSYPDKDRSLMMYSLSKLICEMGESLAPCITANPKPGQVAMILSAPYSSEEFPKQAETACHTIRLQIKEFFSFSVTASISNPYCNYSNIQAAYEEALDLLQYRLLLGSDIMIAPDAGEKLIVVQQSTREMVKRQKKIVKLIAEGMTDEAIDEFNCMLQELPLAAPAAKSVIGIFTNLLAEIDHCMEQFGWDLSELLSMSAYSRIHDAKSLDEVKAWFLDEFFPAFRTRYEKLNVSQQTKIVQQVIAYIHEHAEQECSLQEASRLCQLSTSQLSRIFKEEMNHNFIDYVMDHRMSKAKEWLAHSNMPIKDIAERLQYTNTQNFSRAFKQCTGKSPGQFRELARSTDHKAAASTMSDAL</sequence>
<feature type="compositionally biased region" description="Basic and acidic residues" evidence="4">
    <location>
        <begin position="756"/>
        <end position="765"/>
    </location>
</feature>
<dbReference type="InterPro" id="IPR018060">
    <property type="entry name" value="HTH_AraC"/>
</dbReference>
<dbReference type="SUPFAM" id="SSF46689">
    <property type="entry name" value="Homeodomain-like"/>
    <property type="match status" value="2"/>
</dbReference>
<dbReference type="Proteomes" id="UP001519287">
    <property type="component" value="Unassembled WGS sequence"/>
</dbReference>
<keyword evidence="1" id="KW-0805">Transcription regulation</keyword>
<keyword evidence="7" id="KW-1185">Reference proteome</keyword>
<evidence type="ECO:0000256" key="1">
    <source>
        <dbReference type="ARBA" id="ARBA00023015"/>
    </source>
</evidence>
<evidence type="ECO:0000313" key="6">
    <source>
        <dbReference type="EMBL" id="MBP1992221.1"/>
    </source>
</evidence>
<proteinExistence type="predicted"/>
<dbReference type="Gene3D" id="1.10.10.60">
    <property type="entry name" value="Homeodomain-like"/>
    <property type="match status" value="2"/>
</dbReference>
<reference evidence="6 7" key="1">
    <citation type="submission" date="2021-03" db="EMBL/GenBank/DDBJ databases">
        <title>Genomic Encyclopedia of Type Strains, Phase IV (KMG-IV): sequencing the most valuable type-strain genomes for metagenomic binning, comparative biology and taxonomic classification.</title>
        <authorList>
            <person name="Goeker M."/>
        </authorList>
    </citation>
    <scope>NUCLEOTIDE SEQUENCE [LARGE SCALE GENOMIC DNA]</scope>
    <source>
        <strain evidence="6 7">DSM 26048</strain>
    </source>
</reference>
<evidence type="ECO:0000256" key="3">
    <source>
        <dbReference type="ARBA" id="ARBA00023163"/>
    </source>
</evidence>
<feature type="region of interest" description="Disordered" evidence="4">
    <location>
        <begin position="754"/>
        <end position="774"/>
    </location>
</feature>
<gene>
    <name evidence="6" type="ORF">J2Z66_003829</name>
</gene>
<dbReference type="InterPro" id="IPR009057">
    <property type="entry name" value="Homeodomain-like_sf"/>
</dbReference>
<dbReference type="PROSITE" id="PS01124">
    <property type="entry name" value="HTH_ARAC_FAMILY_2"/>
    <property type="match status" value="1"/>
</dbReference>
<evidence type="ECO:0000256" key="4">
    <source>
        <dbReference type="SAM" id="MobiDB-lite"/>
    </source>
</evidence>
<accession>A0ABS4IZ31</accession>
<dbReference type="Pfam" id="PF12833">
    <property type="entry name" value="HTH_18"/>
    <property type="match status" value="1"/>
</dbReference>
<dbReference type="PANTHER" id="PTHR43280:SF10">
    <property type="entry name" value="REGULATORY PROTEIN POCR"/>
    <property type="match status" value="1"/>
</dbReference>
<dbReference type="InterPro" id="IPR018062">
    <property type="entry name" value="HTH_AraC-typ_CS"/>
</dbReference>
<evidence type="ECO:0000313" key="7">
    <source>
        <dbReference type="Proteomes" id="UP001519287"/>
    </source>
</evidence>
<dbReference type="EMBL" id="JAGGLB010000012">
    <property type="protein sequence ID" value="MBP1992221.1"/>
    <property type="molecule type" value="Genomic_DNA"/>
</dbReference>
<organism evidence="6 7">
    <name type="scientific">Paenibacillus eucommiae</name>
    <dbReference type="NCBI Taxonomy" id="1355755"/>
    <lineage>
        <taxon>Bacteria</taxon>
        <taxon>Bacillati</taxon>
        <taxon>Bacillota</taxon>
        <taxon>Bacilli</taxon>
        <taxon>Bacillales</taxon>
        <taxon>Paenibacillaceae</taxon>
        <taxon>Paenibacillus</taxon>
    </lineage>
</organism>
<dbReference type="Pfam" id="PF17853">
    <property type="entry name" value="GGDEF_2"/>
    <property type="match status" value="1"/>
</dbReference>
<dbReference type="InterPro" id="IPR041522">
    <property type="entry name" value="CdaR_GGDEF"/>
</dbReference>
<dbReference type="PANTHER" id="PTHR43280">
    <property type="entry name" value="ARAC-FAMILY TRANSCRIPTIONAL REGULATOR"/>
    <property type="match status" value="1"/>
</dbReference>
<keyword evidence="2" id="KW-0238">DNA-binding</keyword>